<dbReference type="EMBL" id="CP019791">
    <property type="protein sequence ID" value="AQT70160.1"/>
    <property type="molecule type" value="Genomic_DNA"/>
</dbReference>
<gene>
    <name evidence="1" type="ORF">STSP2_03365</name>
</gene>
<protein>
    <submittedName>
        <fullName evidence="1">Uncharacterized protein</fullName>
    </submittedName>
</protein>
<organism evidence="1 2">
    <name type="scientific">Anaerohalosphaera lusitana</name>
    <dbReference type="NCBI Taxonomy" id="1936003"/>
    <lineage>
        <taxon>Bacteria</taxon>
        <taxon>Pseudomonadati</taxon>
        <taxon>Planctomycetota</taxon>
        <taxon>Phycisphaerae</taxon>
        <taxon>Sedimentisphaerales</taxon>
        <taxon>Anaerohalosphaeraceae</taxon>
        <taxon>Anaerohalosphaera</taxon>
    </lineage>
</organism>
<proteinExistence type="predicted"/>
<name>A0A1U9NRB5_9BACT</name>
<accession>A0A1U9NRB5</accession>
<sequence>MAGVLLIIIIVIMWVGLGLTAKKRQAQNDHNSSINRTQQKDDGHKRLTCQVDLLRQATESGQEDIFSIRIRGQINAPEAGHETDAQVILSDITENESFAQPVLCTVQKWQMEDSPAFYHRDYYGKLMQRLSMLSYWTAVLELPCNTLTLPRRGTRRLKFTVSLLSRGTENEIASASTIITYKSSRPGYIDITENARVTETLTIQLATAALGPENIENESAGAVLEDWIAGKIESIDDEQARKHVLNRLADTAQDAAILCKSGQGLDTLAICEKLASVSSIADRYAAMELFLQMLACHYNGSPEHNLAATQAAQGLQIEHDKLRAMVQKTLPIMEAEHRDSNFLLGITDDMLSGDIRKKLSSEYKKWNSRVNHPDAKVRAKADFMLELIADARSNCTTEKIAAAGSEDQ</sequence>
<reference evidence="2" key="1">
    <citation type="submission" date="2017-02" db="EMBL/GenBank/DDBJ databases">
        <title>Comparative genomics and description of representatives of a novel lineage of planctomycetes thriving in anoxic sediments.</title>
        <authorList>
            <person name="Spring S."/>
            <person name="Bunk B."/>
            <person name="Sproer C."/>
        </authorList>
    </citation>
    <scope>NUCLEOTIDE SEQUENCE [LARGE SCALE GENOMIC DNA]</scope>
    <source>
        <strain evidence="2">ST-NAGAB-D1</strain>
    </source>
</reference>
<dbReference type="RefSeq" id="WP_146663770.1">
    <property type="nucleotide sequence ID" value="NZ_CP019791.1"/>
</dbReference>
<dbReference type="STRING" id="1936003.STSP2_03365"/>
<dbReference type="OrthoDB" id="9782583at2"/>
<dbReference type="KEGG" id="alus:STSP2_03365"/>
<dbReference type="AlphaFoldDB" id="A0A1U9NRB5"/>
<dbReference type="Proteomes" id="UP000189674">
    <property type="component" value="Chromosome"/>
</dbReference>
<evidence type="ECO:0000313" key="2">
    <source>
        <dbReference type="Proteomes" id="UP000189674"/>
    </source>
</evidence>
<keyword evidence="2" id="KW-1185">Reference proteome</keyword>
<evidence type="ECO:0000313" key="1">
    <source>
        <dbReference type="EMBL" id="AQT70160.1"/>
    </source>
</evidence>